<gene>
    <name evidence="10" type="ORF">GTW51_08780</name>
</gene>
<evidence type="ECO:0000256" key="1">
    <source>
        <dbReference type="ARBA" id="ARBA00001678"/>
    </source>
</evidence>
<dbReference type="EC" id="3.2.1.78" evidence="3"/>
<feature type="domain" description="Glycoside hydrolase family 5" evidence="9">
    <location>
        <begin position="135"/>
        <end position="318"/>
    </location>
</feature>
<dbReference type="Proteomes" id="UP000476332">
    <property type="component" value="Unassembled WGS sequence"/>
</dbReference>
<dbReference type="InterPro" id="IPR001547">
    <property type="entry name" value="Glyco_hydro_5"/>
</dbReference>
<dbReference type="GO" id="GO:0005576">
    <property type="term" value="C:extracellular region"/>
    <property type="evidence" value="ECO:0007669"/>
    <property type="project" value="UniProtKB-SubCell"/>
</dbReference>
<evidence type="ECO:0000256" key="2">
    <source>
        <dbReference type="ARBA" id="ARBA00004613"/>
    </source>
</evidence>
<dbReference type="RefSeq" id="WP_163043580.1">
    <property type="nucleotide sequence ID" value="NZ_JAAAMJ010000004.1"/>
</dbReference>
<dbReference type="PANTHER" id="PTHR31451">
    <property type="match status" value="1"/>
</dbReference>
<evidence type="ECO:0000313" key="11">
    <source>
        <dbReference type="Proteomes" id="UP000476332"/>
    </source>
</evidence>
<keyword evidence="11" id="KW-1185">Reference proteome</keyword>
<protein>
    <recommendedName>
        <fullName evidence="3">mannan endo-1,4-beta-mannosidase</fullName>
        <ecNumber evidence="3">3.2.1.78</ecNumber>
    </recommendedName>
</protein>
<organism evidence="10 11">
    <name type="scientific">Aurantimonas aggregata</name>
    <dbReference type="NCBI Taxonomy" id="2047720"/>
    <lineage>
        <taxon>Bacteria</taxon>
        <taxon>Pseudomonadati</taxon>
        <taxon>Pseudomonadota</taxon>
        <taxon>Alphaproteobacteria</taxon>
        <taxon>Hyphomicrobiales</taxon>
        <taxon>Aurantimonadaceae</taxon>
        <taxon>Aurantimonas</taxon>
    </lineage>
</organism>
<name>A0A6L9MGI9_9HYPH</name>
<reference evidence="10 11" key="1">
    <citation type="submission" date="2020-01" db="EMBL/GenBank/DDBJ databases">
        <title>Genomes of bacteria type strains.</title>
        <authorList>
            <person name="Chen J."/>
            <person name="Zhu S."/>
            <person name="Chen J."/>
        </authorList>
    </citation>
    <scope>NUCLEOTIDE SEQUENCE [LARGE SCALE GENOMIC DNA]</scope>
    <source>
        <strain evidence="10 11">KCTC 52919</strain>
    </source>
</reference>
<dbReference type="SUPFAM" id="SSF51445">
    <property type="entry name" value="(Trans)glycosidases"/>
    <property type="match status" value="1"/>
</dbReference>
<dbReference type="EMBL" id="JAAAMJ010000004">
    <property type="protein sequence ID" value="NDV86796.1"/>
    <property type="molecule type" value="Genomic_DNA"/>
</dbReference>
<dbReference type="AlphaFoldDB" id="A0A6L9MGI9"/>
<comment type="caution">
    <text evidence="10">The sequence shown here is derived from an EMBL/GenBank/DDBJ whole genome shotgun (WGS) entry which is preliminary data.</text>
</comment>
<evidence type="ECO:0000259" key="9">
    <source>
        <dbReference type="Pfam" id="PF26410"/>
    </source>
</evidence>
<accession>A0A6L9MGI9</accession>
<evidence type="ECO:0000256" key="8">
    <source>
        <dbReference type="SAM" id="SignalP"/>
    </source>
</evidence>
<feature type="chain" id="PRO_5027008266" description="mannan endo-1,4-beta-mannosidase" evidence="8">
    <location>
        <begin position="21"/>
        <end position="404"/>
    </location>
</feature>
<evidence type="ECO:0000256" key="6">
    <source>
        <dbReference type="ARBA" id="ARBA00022801"/>
    </source>
</evidence>
<dbReference type="InterPro" id="IPR045053">
    <property type="entry name" value="MAN-like"/>
</dbReference>
<keyword evidence="5 8" id="KW-0732">Signal</keyword>
<evidence type="ECO:0000313" key="10">
    <source>
        <dbReference type="EMBL" id="NDV86796.1"/>
    </source>
</evidence>
<dbReference type="GO" id="GO:0000272">
    <property type="term" value="P:polysaccharide catabolic process"/>
    <property type="evidence" value="ECO:0007669"/>
    <property type="project" value="InterPro"/>
</dbReference>
<keyword evidence="6 10" id="KW-0378">Hydrolase</keyword>
<dbReference type="Gene3D" id="3.20.20.80">
    <property type="entry name" value="Glycosidases"/>
    <property type="match status" value="1"/>
</dbReference>
<feature type="signal peptide" evidence="8">
    <location>
        <begin position="1"/>
        <end position="20"/>
    </location>
</feature>
<dbReference type="InterPro" id="IPR017853">
    <property type="entry name" value="GH"/>
</dbReference>
<evidence type="ECO:0000256" key="4">
    <source>
        <dbReference type="ARBA" id="ARBA00022525"/>
    </source>
</evidence>
<dbReference type="PANTHER" id="PTHR31451:SF39">
    <property type="entry name" value="MANNAN ENDO-1,4-BETA-MANNOSIDASE 1"/>
    <property type="match status" value="1"/>
</dbReference>
<dbReference type="GO" id="GO:0016985">
    <property type="term" value="F:mannan endo-1,4-beta-mannosidase activity"/>
    <property type="evidence" value="ECO:0007669"/>
    <property type="project" value="TreeGrafter"/>
</dbReference>
<keyword evidence="4" id="KW-0964">Secreted</keyword>
<comment type="catalytic activity">
    <reaction evidence="1">
        <text>Random hydrolysis of (1-&gt;4)-beta-D-mannosidic linkages in mannans, galactomannans and glucomannans.</text>
        <dbReference type="EC" id="3.2.1.78"/>
    </reaction>
</comment>
<comment type="subcellular location">
    <subcellularLocation>
        <location evidence="2">Secreted</location>
    </subcellularLocation>
</comment>
<sequence>MMLRVLSVALLCAFPAPSLAEGPAKDGFVEASGTQFTLNGRPFFITGVNIHYLTYASPQEVILALDDAVALGANVVRLFLQPVIGSLDGRIPTIWDWRSEASSYDLGVNGNYLLSWDAQADKMAINDGANGIQKVDFVIAEAAKRELKLVIGFLDFWSYTGGSQQMRAWYGSSSEDEFFFSDPRPKQDYVTWVDFVVNRVNPLTGLAYRDDPTIMAWELMNEGYAKPEALRLSWTAEMSAHIKSIDPNHLVSSGHANVLERLSDLTIPTLDFGTWHGYPLYYDLSVQDFDTLIGEFCEMAALADKPVLLEEFGYARSNPDMLQAYGMWLDTLARNPDCAGWMIWRLASRQDDGQYPVDEYDQFDIRNDGSPLWTLVQAAASRGAWRVEPSTIGSLRDDDRRARR</sequence>
<keyword evidence="7" id="KW-0326">Glycosidase</keyword>
<proteinExistence type="predicted"/>
<dbReference type="Pfam" id="PF26410">
    <property type="entry name" value="GH5_mannosidase"/>
    <property type="match status" value="1"/>
</dbReference>
<evidence type="ECO:0000256" key="7">
    <source>
        <dbReference type="ARBA" id="ARBA00023295"/>
    </source>
</evidence>
<evidence type="ECO:0000256" key="3">
    <source>
        <dbReference type="ARBA" id="ARBA00012706"/>
    </source>
</evidence>
<evidence type="ECO:0000256" key="5">
    <source>
        <dbReference type="ARBA" id="ARBA00022729"/>
    </source>
</evidence>